<dbReference type="OrthoDB" id="10061772at2759"/>
<feature type="region of interest" description="Disordered" evidence="1">
    <location>
        <begin position="319"/>
        <end position="341"/>
    </location>
</feature>
<dbReference type="EMBL" id="CADCXU010021147">
    <property type="protein sequence ID" value="CAB0008928.1"/>
    <property type="molecule type" value="Genomic_DNA"/>
</dbReference>
<gene>
    <name evidence="2" type="ORF">NTEN_LOCUS14134</name>
    <name evidence="3" type="ORF">NTEN_LOCUS14138</name>
</gene>
<feature type="compositionally biased region" description="Low complexity" evidence="1">
    <location>
        <begin position="133"/>
        <end position="143"/>
    </location>
</feature>
<feature type="region of interest" description="Disordered" evidence="1">
    <location>
        <begin position="114"/>
        <end position="163"/>
    </location>
</feature>
<evidence type="ECO:0000256" key="1">
    <source>
        <dbReference type="SAM" id="MobiDB-lite"/>
    </source>
</evidence>
<accession>A0A6H5GWI3</accession>
<evidence type="ECO:0000313" key="2">
    <source>
        <dbReference type="EMBL" id="CAB0008928.1"/>
    </source>
</evidence>
<sequence>MGANRLPGELLNPIFVLQLERSISEAKTVFSFTDRALSLKEDAVNPTETALAQLYAHIQGLPDSSHKKRLIKQFNKENGNGTPRTKSLGVTIKSPKAKIARTPLATKLRLNLAGGCSDGKKSSSSSLDMPATENSDSLSMSESSHAESSEEADQLESFPNGPDIFETPSRHFIRGVTPAVDVLTSTPSLCATSAVTPIGPPDDMSPITRSAQRMPKAMQEAMITPRSRKPVVALSGSNLCQPSGNSVWTAKELSWGQCPSEILEKDVNLQSVEKENVTNEKKTETSALEDDEEDPLTSPFRDYLFSRSVLTTSPVDLSFSSRTGDFDPSTSGDDTGLERRRLPRIQRCLDSKYRRAGVQRYHSQQPLLGEPVYAISSCSPNWEISHKE</sequence>
<dbReference type="EMBL" id="CADCXU010021158">
    <property type="protein sequence ID" value="CAB0008932.1"/>
    <property type="molecule type" value="Genomic_DNA"/>
</dbReference>
<protein>
    <submittedName>
        <fullName evidence="2">Uncharacterized protein</fullName>
    </submittedName>
</protein>
<organism evidence="2 4">
    <name type="scientific">Nesidiocoris tenuis</name>
    <dbReference type="NCBI Taxonomy" id="355587"/>
    <lineage>
        <taxon>Eukaryota</taxon>
        <taxon>Metazoa</taxon>
        <taxon>Ecdysozoa</taxon>
        <taxon>Arthropoda</taxon>
        <taxon>Hexapoda</taxon>
        <taxon>Insecta</taxon>
        <taxon>Pterygota</taxon>
        <taxon>Neoptera</taxon>
        <taxon>Paraneoptera</taxon>
        <taxon>Hemiptera</taxon>
        <taxon>Heteroptera</taxon>
        <taxon>Panheteroptera</taxon>
        <taxon>Cimicomorpha</taxon>
        <taxon>Miridae</taxon>
        <taxon>Dicyphina</taxon>
        <taxon>Nesidiocoris</taxon>
    </lineage>
</organism>
<feature type="compositionally biased region" description="Polar residues" evidence="1">
    <location>
        <begin position="319"/>
        <end position="333"/>
    </location>
</feature>
<dbReference type="AlphaFoldDB" id="A0A6H5GWI3"/>
<dbReference type="Proteomes" id="UP000479000">
    <property type="component" value="Unassembled WGS sequence"/>
</dbReference>
<feature type="region of interest" description="Disordered" evidence="1">
    <location>
        <begin position="274"/>
        <end position="295"/>
    </location>
</feature>
<feature type="compositionally biased region" description="Basic and acidic residues" evidence="1">
    <location>
        <begin position="274"/>
        <end position="284"/>
    </location>
</feature>
<proteinExistence type="predicted"/>
<reference evidence="2 4" key="1">
    <citation type="submission" date="2020-02" db="EMBL/GenBank/DDBJ databases">
        <authorList>
            <person name="Ferguson B K."/>
        </authorList>
    </citation>
    <scope>NUCLEOTIDE SEQUENCE [LARGE SCALE GENOMIC DNA]</scope>
</reference>
<evidence type="ECO:0000313" key="3">
    <source>
        <dbReference type="EMBL" id="CAB0008932.1"/>
    </source>
</evidence>
<name>A0A6H5GWI3_9HEMI</name>
<evidence type="ECO:0000313" key="4">
    <source>
        <dbReference type="Proteomes" id="UP000479000"/>
    </source>
</evidence>
<keyword evidence="4" id="KW-1185">Reference proteome</keyword>
<feature type="non-terminal residue" evidence="2">
    <location>
        <position position="388"/>
    </location>
</feature>